<dbReference type="InterPro" id="IPR002387">
    <property type="entry name" value="Plastocyanin"/>
</dbReference>
<evidence type="ECO:0000256" key="3">
    <source>
        <dbReference type="ARBA" id="ARBA00022982"/>
    </source>
</evidence>
<evidence type="ECO:0000256" key="1">
    <source>
        <dbReference type="ARBA" id="ARBA00022448"/>
    </source>
</evidence>
<evidence type="ECO:0000256" key="4">
    <source>
        <dbReference type="ARBA" id="ARBA00023008"/>
    </source>
</evidence>
<reference evidence="7 8" key="1">
    <citation type="submission" date="2019-10" db="EMBL/GenBank/DDBJ databases">
        <title>Cognatihalovulum marinum gen. nov. sp. nov., a new member of the family Rhodobacteraceae isolated from deep seawater of the Northwest Indian Ocean.</title>
        <authorList>
            <person name="Ruan C."/>
            <person name="Wang J."/>
            <person name="Zheng X."/>
            <person name="Song L."/>
            <person name="Zhu Y."/>
            <person name="Huang Y."/>
            <person name="Lu Z."/>
            <person name="Du W."/>
            <person name="Huang L."/>
            <person name="Dai X."/>
        </authorList>
    </citation>
    <scope>NUCLEOTIDE SEQUENCE [LARGE SCALE GENOMIC DNA]</scope>
    <source>
        <strain evidence="7 8">2CG4</strain>
    </source>
</reference>
<feature type="binding site" evidence="5">
    <location>
        <position position="118"/>
    </location>
    <ligand>
        <name>Cu cation</name>
        <dbReference type="ChEBI" id="CHEBI:23378"/>
    </ligand>
</feature>
<keyword evidence="8" id="KW-1185">Reference proteome</keyword>
<name>A0A6L5Z3A9_9RHOB</name>
<dbReference type="InterPro" id="IPR028871">
    <property type="entry name" value="BlueCu_1_BS"/>
</dbReference>
<gene>
    <name evidence="7" type="ORF">GE300_15670</name>
</gene>
<dbReference type="RefSeq" id="WP_154447772.1">
    <property type="nucleotide sequence ID" value="NZ_WIND01000014.1"/>
</dbReference>
<dbReference type="InterPro" id="IPR008972">
    <property type="entry name" value="Cupredoxin"/>
</dbReference>
<dbReference type="Proteomes" id="UP000474957">
    <property type="component" value="Unassembled WGS sequence"/>
</dbReference>
<feature type="binding site" evidence="5">
    <location>
        <position position="121"/>
    </location>
    <ligand>
        <name>Cu cation</name>
        <dbReference type="ChEBI" id="CHEBI:23378"/>
    </ligand>
</feature>
<feature type="domain" description="Blue (type 1) copper" evidence="6">
    <location>
        <begin position="35"/>
        <end position="132"/>
    </location>
</feature>
<evidence type="ECO:0000259" key="6">
    <source>
        <dbReference type="Pfam" id="PF00127"/>
    </source>
</evidence>
<dbReference type="InterPro" id="IPR006311">
    <property type="entry name" value="TAT_signal"/>
</dbReference>
<keyword evidence="3" id="KW-0249">Electron transport</keyword>
<dbReference type="Pfam" id="PF00127">
    <property type="entry name" value="Copper-bind"/>
    <property type="match status" value="1"/>
</dbReference>
<dbReference type="GO" id="GO:0009055">
    <property type="term" value="F:electron transfer activity"/>
    <property type="evidence" value="ECO:0007669"/>
    <property type="project" value="InterPro"/>
</dbReference>
<accession>A0A6L5Z3A9</accession>
<dbReference type="InterPro" id="IPR000923">
    <property type="entry name" value="BlueCu_1"/>
</dbReference>
<proteinExistence type="predicted"/>
<comment type="caution">
    <text evidence="7">The sequence shown here is derived from an EMBL/GenBank/DDBJ whole genome shotgun (WGS) entry which is preliminary data.</text>
</comment>
<dbReference type="Gene3D" id="2.60.40.420">
    <property type="entry name" value="Cupredoxins - blue copper proteins"/>
    <property type="match status" value="1"/>
</dbReference>
<dbReference type="EMBL" id="WIND01000014">
    <property type="protein sequence ID" value="MSU91028.1"/>
    <property type="molecule type" value="Genomic_DNA"/>
</dbReference>
<dbReference type="AlphaFoldDB" id="A0A6L5Z3A9"/>
<keyword evidence="2 5" id="KW-0479">Metal-binding</keyword>
<evidence type="ECO:0000313" key="7">
    <source>
        <dbReference type="EMBL" id="MSU91028.1"/>
    </source>
</evidence>
<dbReference type="CDD" id="cd04220">
    <property type="entry name" value="Halocyanin"/>
    <property type="match status" value="1"/>
</dbReference>
<keyword evidence="1" id="KW-0813">Transport</keyword>
<keyword evidence="4 5" id="KW-0186">Copper</keyword>
<organism evidence="7 8">
    <name type="scientific">Halovulum marinum</name>
    <dbReference type="NCBI Taxonomy" id="2662447"/>
    <lineage>
        <taxon>Bacteria</taxon>
        <taxon>Pseudomonadati</taxon>
        <taxon>Pseudomonadota</taxon>
        <taxon>Alphaproteobacteria</taxon>
        <taxon>Rhodobacterales</taxon>
        <taxon>Paracoccaceae</taxon>
        <taxon>Halovulum</taxon>
    </lineage>
</organism>
<dbReference type="PROSITE" id="PS00196">
    <property type="entry name" value="COPPER_BLUE"/>
    <property type="match status" value="1"/>
</dbReference>
<dbReference type="PRINTS" id="PR00157">
    <property type="entry name" value="PLASTOCYANIN"/>
</dbReference>
<feature type="binding site" evidence="5">
    <location>
        <position position="126"/>
    </location>
    <ligand>
        <name>Cu cation</name>
        <dbReference type="ChEBI" id="CHEBI:23378"/>
    </ligand>
</feature>
<feature type="binding site" evidence="5">
    <location>
        <position position="70"/>
    </location>
    <ligand>
        <name>Cu cation</name>
        <dbReference type="ChEBI" id="CHEBI:23378"/>
    </ligand>
</feature>
<dbReference type="PROSITE" id="PS51318">
    <property type="entry name" value="TAT"/>
    <property type="match status" value="1"/>
</dbReference>
<evidence type="ECO:0000256" key="2">
    <source>
        <dbReference type="ARBA" id="ARBA00022723"/>
    </source>
</evidence>
<comment type="cofactor">
    <cofactor evidence="5">
        <name>Cu(2+)</name>
        <dbReference type="ChEBI" id="CHEBI:29036"/>
    </cofactor>
    <text evidence="5">The crystal structure with reduced Cu(1+) has also been determined.</text>
</comment>
<evidence type="ECO:0000313" key="8">
    <source>
        <dbReference type="Proteomes" id="UP000474957"/>
    </source>
</evidence>
<dbReference type="SUPFAM" id="SSF49503">
    <property type="entry name" value="Cupredoxins"/>
    <property type="match status" value="1"/>
</dbReference>
<dbReference type="GO" id="GO:0005507">
    <property type="term" value="F:copper ion binding"/>
    <property type="evidence" value="ECO:0007669"/>
    <property type="project" value="InterPro"/>
</dbReference>
<protein>
    <recommendedName>
        <fullName evidence="6">Blue (type 1) copper domain-containing protein</fullName>
    </recommendedName>
</protein>
<sequence>MSATRRRFLALGGGLCTALLAPRRPLAAPAARVEMRGSARGGRVWFAPSGLAVAVGTRLRFVNRDPGNSHTATAYHPALFARSRRIPQAAAPWDSGFLLPDESFEVTLTVPGVYDYYCIPHEHAGMAGRLVVGRPRDPGFAGAAAAGTDLPPGVAASLPPVEAILARGRIAEGDR</sequence>
<evidence type="ECO:0000256" key="5">
    <source>
        <dbReference type="PIRSR" id="PIRSR602387-1"/>
    </source>
</evidence>